<feature type="compositionally biased region" description="Low complexity" evidence="1">
    <location>
        <begin position="31"/>
        <end position="49"/>
    </location>
</feature>
<evidence type="ECO:0000313" key="3">
    <source>
        <dbReference type="EMBL" id="PKW26427.1"/>
    </source>
</evidence>
<keyword evidence="3" id="KW-0489">Methyltransferase</keyword>
<dbReference type="GO" id="GO:0008168">
    <property type="term" value="F:methyltransferase activity"/>
    <property type="evidence" value="ECO:0007669"/>
    <property type="project" value="UniProtKB-KW"/>
</dbReference>
<reference evidence="3 4" key="1">
    <citation type="submission" date="2017-12" db="EMBL/GenBank/DDBJ databases">
        <title>Sequencing the genomes of 1000 Actinobacteria strains.</title>
        <authorList>
            <person name="Klenk H.-P."/>
        </authorList>
    </citation>
    <scope>NUCLEOTIDE SEQUENCE [LARGE SCALE GENOMIC DNA]</scope>
    <source>
        <strain evidence="3 4">DSM 12806</strain>
    </source>
</reference>
<dbReference type="Gene3D" id="3.40.50.150">
    <property type="entry name" value="Vaccinia Virus protein VP39"/>
    <property type="match status" value="1"/>
</dbReference>
<dbReference type="AlphaFoldDB" id="A0A2N3YHT6"/>
<accession>A0A2N3YHT6</accession>
<dbReference type="SUPFAM" id="SSF53335">
    <property type="entry name" value="S-adenosyl-L-methionine-dependent methyltransferases"/>
    <property type="match status" value="1"/>
</dbReference>
<proteinExistence type="predicted"/>
<dbReference type="EMBL" id="PJNE01000001">
    <property type="protein sequence ID" value="PKW26427.1"/>
    <property type="molecule type" value="Genomic_DNA"/>
</dbReference>
<keyword evidence="4" id="KW-1185">Reference proteome</keyword>
<dbReference type="InterPro" id="IPR052514">
    <property type="entry name" value="SAM-dependent_MTase"/>
</dbReference>
<dbReference type="NCBIfam" id="TIGR01444">
    <property type="entry name" value="fkbM_fam"/>
    <property type="match status" value="1"/>
</dbReference>
<dbReference type="RefSeq" id="WP_101394994.1">
    <property type="nucleotide sequence ID" value="NZ_PJNE01000001.1"/>
</dbReference>
<protein>
    <submittedName>
        <fullName evidence="3">FkbM family methyltransferase</fullName>
    </submittedName>
</protein>
<organism evidence="3 4">
    <name type="scientific">Phycicoccus duodecadis</name>
    <dbReference type="NCBI Taxonomy" id="173053"/>
    <lineage>
        <taxon>Bacteria</taxon>
        <taxon>Bacillati</taxon>
        <taxon>Actinomycetota</taxon>
        <taxon>Actinomycetes</taxon>
        <taxon>Micrococcales</taxon>
        <taxon>Intrasporangiaceae</taxon>
        <taxon>Phycicoccus</taxon>
    </lineage>
</organism>
<dbReference type="PANTHER" id="PTHR34203:SF15">
    <property type="entry name" value="SLL1173 PROTEIN"/>
    <property type="match status" value="1"/>
</dbReference>
<dbReference type="PANTHER" id="PTHR34203">
    <property type="entry name" value="METHYLTRANSFERASE, FKBM FAMILY PROTEIN"/>
    <property type="match status" value="1"/>
</dbReference>
<comment type="caution">
    <text evidence="3">The sequence shown here is derived from an EMBL/GenBank/DDBJ whole genome shotgun (WGS) entry which is preliminary data.</text>
</comment>
<evidence type="ECO:0000313" key="4">
    <source>
        <dbReference type="Proteomes" id="UP000233781"/>
    </source>
</evidence>
<evidence type="ECO:0000256" key="1">
    <source>
        <dbReference type="SAM" id="MobiDB-lite"/>
    </source>
</evidence>
<feature type="region of interest" description="Disordered" evidence="1">
    <location>
        <begin position="30"/>
        <end position="50"/>
    </location>
</feature>
<dbReference type="InterPro" id="IPR029063">
    <property type="entry name" value="SAM-dependent_MTases_sf"/>
</dbReference>
<evidence type="ECO:0000259" key="2">
    <source>
        <dbReference type="Pfam" id="PF05050"/>
    </source>
</evidence>
<feature type="domain" description="Methyltransferase FkbM" evidence="2">
    <location>
        <begin position="120"/>
        <end position="272"/>
    </location>
</feature>
<dbReference type="GO" id="GO:0032259">
    <property type="term" value="P:methylation"/>
    <property type="evidence" value="ECO:0007669"/>
    <property type="project" value="UniProtKB-KW"/>
</dbReference>
<keyword evidence="3" id="KW-0808">Transferase</keyword>
<name>A0A2N3YHT6_9MICO</name>
<dbReference type="Pfam" id="PF05050">
    <property type="entry name" value="Methyltransf_21"/>
    <property type="match status" value="1"/>
</dbReference>
<dbReference type="InterPro" id="IPR006342">
    <property type="entry name" value="FkbM_mtfrase"/>
</dbReference>
<dbReference type="Proteomes" id="UP000233781">
    <property type="component" value="Unassembled WGS sequence"/>
</dbReference>
<sequence length="328" mass="35338">MGRTQDRARRALRHPVTTARAVVRRLRRAGRPALPATPAAPSAPAAPRQPTRRVFDLAVPLLPPAGAAGGVGTRELHFDVPRGMYVGRVLSQRRLAGYEPNAFAAFLAALDHGPDGSVLDIGANIGIYGLVAAAVTDRTVRAVEPTPDLAEAARRVAADNGLGLTVEEIALGETEGRATLYLSDTTDSSNSLNPAFRPHSREIDVRVRTVDDWVAEHGEPPGVMKIDTETTEYQVIRGASRTIAEHRPWLFVEVLAGRSEEELREAIAPHGYTYYHLDGPGARPEAPVIQGDPTHAALMYLLAPAPVDDAYWARVSAWEDAIQATAPQ</sequence>
<gene>
    <name evidence="3" type="ORF">ATL31_1238</name>
</gene>
<dbReference type="OrthoDB" id="4290958at2"/>